<comment type="caution">
    <text evidence="2">The sequence shown here is derived from an EMBL/GenBank/DDBJ whole genome shotgun (WGS) entry which is preliminary data.</text>
</comment>
<accession>A0A1J5SBA7</accession>
<reference evidence="2" key="1">
    <citation type="submission" date="2016-10" db="EMBL/GenBank/DDBJ databases">
        <title>Sequence of Gallionella enrichment culture.</title>
        <authorList>
            <person name="Poehlein A."/>
            <person name="Muehling M."/>
            <person name="Daniel R."/>
        </authorList>
    </citation>
    <scope>NUCLEOTIDE SEQUENCE</scope>
</reference>
<dbReference type="AlphaFoldDB" id="A0A1J5SBA7"/>
<organism evidence="2">
    <name type="scientific">mine drainage metagenome</name>
    <dbReference type="NCBI Taxonomy" id="410659"/>
    <lineage>
        <taxon>unclassified sequences</taxon>
        <taxon>metagenomes</taxon>
        <taxon>ecological metagenomes</taxon>
    </lineage>
</organism>
<sequence>MFRRPHHQRIAHVLDALNGPLLKENNCLFGGGTAIALRYGEYRESVDIDFLISDAASYGNLRQLITGANNLSAIMRVGANPLVQTRDIRADKDGIRTMLMVENQAIKFEIVLEGRIELAVPGTQDEICGIATLTPLDMATSKLLANSDRWYDDGVFSRDIIDLAMMNPPLALLRSAIEKAETAYRQAIRQDLEKAISRLQSRDDRLERCMQVMAMELPKAAVWQQLRKLRRILK</sequence>
<keyword evidence="1" id="KW-0175">Coiled coil</keyword>
<feature type="coiled-coil region" evidence="1">
    <location>
        <begin position="170"/>
        <end position="209"/>
    </location>
</feature>
<dbReference type="InterPro" id="IPR014942">
    <property type="entry name" value="AbiEii"/>
</dbReference>
<evidence type="ECO:0008006" key="3">
    <source>
        <dbReference type="Google" id="ProtNLM"/>
    </source>
</evidence>
<name>A0A1J5SBA7_9ZZZZ</name>
<gene>
    <name evidence="2" type="ORF">GALL_122410</name>
</gene>
<proteinExistence type="predicted"/>
<protein>
    <recommendedName>
        <fullName evidence="3">Protein containing DUF1814</fullName>
    </recommendedName>
</protein>
<evidence type="ECO:0000256" key="1">
    <source>
        <dbReference type="SAM" id="Coils"/>
    </source>
</evidence>
<evidence type="ECO:0000313" key="2">
    <source>
        <dbReference type="EMBL" id="OIR05498.1"/>
    </source>
</evidence>
<dbReference type="EMBL" id="MLJW01000049">
    <property type="protein sequence ID" value="OIR05498.1"/>
    <property type="molecule type" value="Genomic_DNA"/>
</dbReference>
<dbReference type="Pfam" id="PF08843">
    <property type="entry name" value="AbiEii"/>
    <property type="match status" value="1"/>
</dbReference>
<dbReference type="Gene3D" id="3.10.450.620">
    <property type="entry name" value="JHP933, nucleotidyltransferase-like core domain"/>
    <property type="match status" value="1"/>
</dbReference>